<accession>A0A024H823</accession>
<dbReference type="Proteomes" id="UP000035722">
    <property type="component" value="Unassembled WGS sequence"/>
</dbReference>
<protein>
    <submittedName>
        <fullName evidence="2">NADP oxidoreductase coenzyme F420-dependent family protein</fullName>
    </submittedName>
</protein>
<proteinExistence type="predicted"/>
<gene>
    <name evidence="2" type="ORF">ARTSIC4J27_4135</name>
</gene>
<feature type="domain" description="Pyrroline-5-carboxylate reductase catalytic N-terminal" evidence="1">
    <location>
        <begin position="4"/>
        <end position="56"/>
    </location>
</feature>
<dbReference type="AlphaFoldDB" id="A0A024H823"/>
<organism evidence="2 3">
    <name type="scientific">Pseudarthrobacter siccitolerans</name>
    <dbReference type="NCBI Taxonomy" id="861266"/>
    <lineage>
        <taxon>Bacteria</taxon>
        <taxon>Bacillati</taxon>
        <taxon>Actinomycetota</taxon>
        <taxon>Actinomycetes</taxon>
        <taxon>Micrococcales</taxon>
        <taxon>Micrococcaceae</taxon>
        <taxon>Pseudarthrobacter</taxon>
    </lineage>
</organism>
<dbReference type="InterPro" id="IPR028939">
    <property type="entry name" value="P5C_Rdtase_cat_N"/>
</dbReference>
<comment type="caution">
    <text evidence="2">The sequence shown here is derived from an EMBL/GenBank/DDBJ whole genome shotgun (WGS) entry which is preliminary data.</text>
</comment>
<evidence type="ECO:0000313" key="3">
    <source>
        <dbReference type="Proteomes" id="UP000035722"/>
    </source>
</evidence>
<dbReference type="SUPFAM" id="SSF51735">
    <property type="entry name" value="NAD(P)-binding Rossmann-fold domains"/>
    <property type="match status" value="1"/>
</dbReference>
<sequence length="212" mass="23109">MPANALSSGATAVTASEVVDGVEVLITSVPFARIPDLRPLIEQLPDDAVVIDTSNYYPHRDGNIAAVDEGQVQSLWVSEQFGRKVNKAWNAINTGSFDSKATPAGHPDRLAIPVAGDSDAERALTMSLVEETGFDALDAGQLEQSWRQQPGTPVYCTDFTKEKVAEALAAADKSRSTLRRDLMIQVNREILNDPTPVRGEDYMVQLHRVFNT</sequence>
<name>A0A024H823_9MICC</name>
<keyword evidence="3" id="KW-1185">Reference proteome</keyword>
<dbReference type="Gene3D" id="3.40.50.720">
    <property type="entry name" value="NAD(P)-binding Rossmann-like Domain"/>
    <property type="match status" value="1"/>
</dbReference>
<dbReference type="EMBL" id="CAQI01000053">
    <property type="protein sequence ID" value="CCQ48138.1"/>
    <property type="molecule type" value="Genomic_DNA"/>
</dbReference>
<dbReference type="Pfam" id="PF03807">
    <property type="entry name" value="F420_oxidored"/>
    <property type="match status" value="1"/>
</dbReference>
<dbReference type="InterPro" id="IPR036291">
    <property type="entry name" value="NAD(P)-bd_dom_sf"/>
</dbReference>
<evidence type="ECO:0000313" key="2">
    <source>
        <dbReference type="EMBL" id="CCQ48138.1"/>
    </source>
</evidence>
<reference evidence="3" key="1">
    <citation type="journal article" date="2014" name="Genome Announc.">
        <title>Genome Sequence of Arthrobacter siccitolerans 4J27, a Xeroprotectant-Producing Desiccation-Tolerant Microorganism.</title>
        <authorList>
            <person name="Manzanera M."/>
            <person name="Santa-Cruz-Calvo L."/>
            <person name="Vilchez J.I."/>
            <person name="Garcia-Fontana C."/>
            <person name="Silva-Castro G.A."/>
            <person name="Calvo C."/>
            <person name="Gonzalez-Lopez J."/>
        </authorList>
    </citation>
    <scope>NUCLEOTIDE SEQUENCE [LARGE SCALE GENOMIC DNA]</scope>
    <source>
        <strain evidence="3">4J27</strain>
    </source>
</reference>
<evidence type="ECO:0000259" key="1">
    <source>
        <dbReference type="Pfam" id="PF03807"/>
    </source>
</evidence>